<feature type="compositionally biased region" description="Gly residues" evidence="9">
    <location>
        <begin position="675"/>
        <end position="688"/>
    </location>
</feature>
<keyword evidence="5" id="KW-0378">Hydrolase</keyword>
<reference evidence="12 13" key="1">
    <citation type="journal article" date="2013" name="Biodegradation">
        <title>Quantitative proteomic analysis of ibuprofen-degrading Patulibacter sp. strain I11.</title>
        <authorList>
            <person name="Almeida B."/>
            <person name="Kjeldal H."/>
            <person name="Lolas I."/>
            <person name="Knudsen A.D."/>
            <person name="Carvalho G."/>
            <person name="Nielsen K.L."/>
            <person name="Barreto Crespo M.T."/>
            <person name="Stensballe A."/>
            <person name="Nielsen J.L."/>
        </authorList>
    </citation>
    <scope>NUCLEOTIDE SEQUENCE [LARGE SCALE GENOMIC DNA]</scope>
    <source>
        <strain evidence="12 13">I11</strain>
    </source>
</reference>
<evidence type="ECO:0000256" key="5">
    <source>
        <dbReference type="ARBA" id="ARBA00022801"/>
    </source>
</evidence>
<dbReference type="PATRIC" id="fig|1097667.3.peg.870"/>
<feature type="region of interest" description="Disordered" evidence="9">
    <location>
        <begin position="624"/>
        <end position="742"/>
    </location>
</feature>
<dbReference type="GO" id="GO:0030288">
    <property type="term" value="C:outer membrane-bounded periplasmic space"/>
    <property type="evidence" value="ECO:0007669"/>
    <property type="project" value="TreeGrafter"/>
</dbReference>
<comment type="catalytic activity">
    <reaction evidence="8">
        <text>[GlcNAc-(1-&gt;4)-Mur2Ac(oyl-L-Ala-gamma-D-Glu-L-Lys-D-Ala-D-Ala)](n)-di-trans,octa-cis-undecaprenyl diphosphate + beta-D-GlcNAc-(1-&gt;4)-Mur2Ac(oyl-L-Ala-gamma-D-Glu-L-Lys-D-Ala-D-Ala)-di-trans,octa-cis-undecaprenyl diphosphate = [GlcNAc-(1-&gt;4)-Mur2Ac(oyl-L-Ala-gamma-D-Glu-L-Lys-D-Ala-D-Ala)](n+1)-di-trans,octa-cis-undecaprenyl diphosphate + di-trans,octa-cis-undecaprenyl diphosphate + H(+)</text>
        <dbReference type="Rhea" id="RHEA:23708"/>
        <dbReference type="Rhea" id="RHEA-COMP:9602"/>
        <dbReference type="Rhea" id="RHEA-COMP:9603"/>
        <dbReference type="ChEBI" id="CHEBI:15378"/>
        <dbReference type="ChEBI" id="CHEBI:58405"/>
        <dbReference type="ChEBI" id="CHEBI:60033"/>
        <dbReference type="ChEBI" id="CHEBI:78435"/>
        <dbReference type="EC" id="2.4.99.28"/>
    </reaction>
</comment>
<keyword evidence="6" id="KW-0511">Multifunctional enzyme</keyword>
<evidence type="ECO:0000256" key="7">
    <source>
        <dbReference type="ARBA" id="ARBA00034000"/>
    </source>
</evidence>
<dbReference type="AlphaFoldDB" id="H0E260"/>
<dbReference type="GO" id="GO:0009002">
    <property type="term" value="F:serine-type D-Ala-D-Ala carboxypeptidase activity"/>
    <property type="evidence" value="ECO:0007669"/>
    <property type="project" value="UniProtKB-EC"/>
</dbReference>
<dbReference type="EMBL" id="AGUD01000039">
    <property type="protein sequence ID" value="EHN12270.1"/>
    <property type="molecule type" value="Genomic_DNA"/>
</dbReference>
<dbReference type="InterPro" id="IPR001264">
    <property type="entry name" value="Glyco_trans_51"/>
</dbReference>
<evidence type="ECO:0000259" key="10">
    <source>
        <dbReference type="Pfam" id="PF00905"/>
    </source>
</evidence>
<dbReference type="GO" id="GO:0008955">
    <property type="term" value="F:peptidoglycan glycosyltransferase activity"/>
    <property type="evidence" value="ECO:0007669"/>
    <property type="project" value="UniProtKB-EC"/>
</dbReference>
<dbReference type="Gene3D" id="1.10.3810.10">
    <property type="entry name" value="Biosynthetic peptidoglycan transglycosylase-like"/>
    <property type="match status" value="1"/>
</dbReference>
<keyword evidence="3 12" id="KW-0328">Glycosyltransferase</keyword>
<evidence type="ECO:0000256" key="1">
    <source>
        <dbReference type="ARBA" id="ARBA00022645"/>
    </source>
</evidence>
<comment type="catalytic activity">
    <reaction evidence="7">
        <text>Preferential cleavage: (Ac)2-L-Lys-D-Ala-|-D-Ala. Also transpeptidation of peptidyl-alanyl moieties that are N-acyl substituents of D-alanine.</text>
        <dbReference type="EC" id="3.4.16.4"/>
    </reaction>
</comment>
<keyword evidence="1" id="KW-0121">Carboxypeptidase</keyword>
<dbReference type="InterPro" id="IPR001460">
    <property type="entry name" value="PCN-bd_Tpept"/>
</dbReference>
<dbReference type="SUPFAM" id="SSF53955">
    <property type="entry name" value="Lysozyme-like"/>
    <property type="match status" value="1"/>
</dbReference>
<feature type="domain" description="Penicillin-binding protein transpeptidase" evidence="10">
    <location>
        <begin position="327"/>
        <end position="584"/>
    </location>
</feature>
<name>H0E260_9ACTN</name>
<dbReference type="Gene3D" id="3.40.710.10">
    <property type="entry name" value="DD-peptidase/beta-lactamase superfamily"/>
    <property type="match status" value="1"/>
</dbReference>
<dbReference type="InterPro" id="IPR023346">
    <property type="entry name" value="Lysozyme-like_dom_sf"/>
</dbReference>
<accession>H0E260</accession>
<dbReference type="InterPro" id="IPR050396">
    <property type="entry name" value="Glycosyltr_51/Transpeptidase"/>
</dbReference>
<proteinExistence type="predicted"/>
<dbReference type="GO" id="GO:0006508">
    <property type="term" value="P:proteolysis"/>
    <property type="evidence" value="ECO:0007669"/>
    <property type="project" value="UniProtKB-KW"/>
</dbReference>
<dbReference type="EC" id="2.4.1.129" evidence="12"/>
<dbReference type="GO" id="GO:0009252">
    <property type="term" value="P:peptidoglycan biosynthetic process"/>
    <property type="evidence" value="ECO:0007669"/>
    <property type="project" value="TreeGrafter"/>
</dbReference>
<keyword evidence="13" id="KW-1185">Reference proteome</keyword>
<evidence type="ECO:0000256" key="3">
    <source>
        <dbReference type="ARBA" id="ARBA00022676"/>
    </source>
</evidence>
<protein>
    <submittedName>
        <fullName evidence="12">Multimodular transpeptidase-transglycosylase</fullName>
        <ecNumber evidence="12">2.4.1.129</ecNumber>
    </submittedName>
</protein>
<evidence type="ECO:0000313" key="13">
    <source>
        <dbReference type="Proteomes" id="UP000005143"/>
    </source>
</evidence>
<dbReference type="GO" id="GO:0008658">
    <property type="term" value="F:penicillin binding"/>
    <property type="evidence" value="ECO:0007669"/>
    <property type="project" value="InterPro"/>
</dbReference>
<dbReference type="Pfam" id="PF00912">
    <property type="entry name" value="Transgly"/>
    <property type="match status" value="1"/>
</dbReference>
<feature type="compositionally biased region" description="Low complexity" evidence="9">
    <location>
        <begin position="655"/>
        <end position="674"/>
    </location>
</feature>
<evidence type="ECO:0000256" key="2">
    <source>
        <dbReference type="ARBA" id="ARBA00022670"/>
    </source>
</evidence>
<feature type="domain" description="Glycosyl transferase family 51" evidence="11">
    <location>
        <begin position="48"/>
        <end position="237"/>
    </location>
</feature>
<comment type="caution">
    <text evidence="12">The sequence shown here is derived from an EMBL/GenBank/DDBJ whole genome shotgun (WGS) entry which is preliminary data.</text>
</comment>
<dbReference type="InterPro" id="IPR036950">
    <property type="entry name" value="PBP_transglycosylase"/>
</dbReference>
<evidence type="ECO:0000256" key="4">
    <source>
        <dbReference type="ARBA" id="ARBA00022679"/>
    </source>
</evidence>
<dbReference type="SUPFAM" id="SSF56601">
    <property type="entry name" value="beta-lactamase/transpeptidase-like"/>
    <property type="match status" value="1"/>
</dbReference>
<evidence type="ECO:0000256" key="8">
    <source>
        <dbReference type="ARBA" id="ARBA00049902"/>
    </source>
</evidence>
<sequence length="742" mass="76787">MLVPIAALAIVSTVFGMMMAVAGDLPDLDTAKEFRSARNSILLDRSGKQIGVLAGSNARYVVTADQIAPTMKDAVIAMEDQRFLENSGVDIRGIARAAVQDVISGGAVQGASTITQQLVKMALEAENKRTVFQKLREAALAYHMTRKWTKSKILTMYLNRVYFGNGAYGVESAARTYFGKSLDHVGCGRTPNRPCAKELRPAEAALLTAIIASPSRFDPNVDPGAALRRRNTVLLKMLQQRMLDRAEYETAHNEPLPPKDQIEPPSLDSKNPYFASWVSAQLVERYGVQKTYEGGLKVTTTLDQPLQQAAQTAINTYLSSPDGPQASLVAIDNPTGEVRAMVGGRNYRAAPFNLATQGKRQPGSAFKPFTLAQALRAGISPDSTWTSGKKVFRVRDSAGNRELFRVTNDHNAYSGTTTLARALTFSDNTVYSEVGLKVGTKKIAKLIRQMGIRTPVSSNAALTLGAPKRNVTVLDMAHAYETFATRGVRVNGSLGAPHGGPVGITEVVNGNKVVRNHPRKIRVLSPQVADTTTAIMQSVVTIGTGKRAAYGGFAAGKTGTTSNNVDAWFVGFSKRLTVAVWVGYPNSGKPMQTEYNGEPVEGGTYPAAIWGTFVGAAESILTARAPKNQREPSGSDVPVGDGTQVQGSDGGSGTGTDATGSGTSTTDGTGTTATDGGGGGGGTGGGGASTTPQTTPPANTPPAGGANGTGSGSGSGSGSGGGGGGGGGGAGGGGTGGAVPLG</sequence>
<evidence type="ECO:0000256" key="6">
    <source>
        <dbReference type="ARBA" id="ARBA00023268"/>
    </source>
</evidence>
<keyword evidence="2" id="KW-0645">Protease</keyword>
<keyword evidence="4 12" id="KW-0808">Transferase</keyword>
<dbReference type="Proteomes" id="UP000005143">
    <property type="component" value="Unassembled WGS sequence"/>
</dbReference>
<evidence type="ECO:0000313" key="12">
    <source>
        <dbReference type="EMBL" id="EHN12270.1"/>
    </source>
</evidence>
<gene>
    <name evidence="12" type="ORF">PAI11_08730</name>
</gene>
<evidence type="ECO:0000259" key="11">
    <source>
        <dbReference type="Pfam" id="PF00912"/>
    </source>
</evidence>
<dbReference type="InterPro" id="IPR012338">
    <property type="entry name" value="Beta-lactam/transpept-like"/>
</dbReference>
<organism evidence="12 13">
    <name type="scientific">Patulibacter medicamentivorans</name>
    <dbReference type="NCBI Taxonomy" id="1097667"/>
    <lineage>
        <taxon>Bacteria</taxon>
        <taxon>Bacillati</taxon>
        <taxon>Actinomycetota</taxon>
        <taxon>Thermoleophilia</taxon>
        <taxon>Solirubrobacterales</taxon>
        <taxon>Patulibacteraceae</taxon>
        <taxon>Patulibacter</taxon>
    </lineage>
</organism>
<dbReference type="Pfam" id="PF00905">
    <property type="entry name" value="Transpeptidase"/>
    <property type="match status" value="1"/>
</dbReference>
<feature type="compositionally biased region" description="Gly residues" evidence="9">
    <location>
        <begin position="705"/>
        <end position="742"/>
    </location>
</feature>
<evidence type="ECO:0000256" key="9">
    <source>
        <dbReference type="SAM" id="MobiDB-lite"/>
    </source>
</evidence>
<dbReference type="PANTHER" id="PTHR32282:SF33">
    <property type="entry name" value="PEPTIDOGLYCAN GLYCOSYLTRANSFERASE"/>
    <property type="match status" value="1"/>
</dbReference>
<dbReference type="PANTHER" id="PTHR32282">
    <property type="entry name" value="BINDING PROTEIN TRANSPEPTIDASE, PUTATIVE-RELATED"/>
    <property type="match status" value="1"/>
</dbReference>